<dbReference type="AlphaFoldDB" id="A0A6N2QYA5"/>
<dbReference type="RefSeq" id="WP_006566151.1">
    <property type="nucleotide sequence ID" value="NZ_BAABZP010000001.1"/>
</dbReference>
<name>A0A6N2QYA5_9FIRM</name>
<feature type="region of interest" description="Disordered" evidence="1">
    <location>
        <begin position="471"/>
        <end position="575"/>
    </location>
</feature>
<organism evidence="4">
    <name type="scientific">Anaerostipes caccae</name>
    <dbReference type="NCBI Taxonomy" id="105841"/>
    <lineage>
        <taxon>Bacteria</taxon>
        <taxon>Bacillati</taxon>
        <taxon>Bacillota</taxon>
        <taxon>Clostridia</taxon>
        <taxon>Lachnospirales</taxon>
        <taxon>Lachnospiraceae</taxon>
        <taxon>Anaerostipes</taxon>
    </lineage>
</organism>
<feature type="compositionally biased region" description="Basic and acidic residues" evidence="1">
    <location>
        <begin position="540"/>
        <end position="549"/>
    </location>
</feature>
<reference evidence="4" key="1">
    <citation type="submission" date="2019-11" db="EMBL/GenBank/DDBJ databases">
        <authorList>
            <person name="Feng L."/>
        </authorList>
    </citation>
    <scope>NUCLEOTIDE SEQUENCE</scope>
    <source>
        <strain evidence="4">AcaccaeLFYP115</strain>
    </source>
</reference>
<feature type="compositionally biased region" description="Basic and acidic residues" evidence="1">
    <location>
        <begin position="495"/>
        <end position="504"/>
    </location>
</feature>
<proteinExistence type="predicted"/>
<dbReference type="EMBL" id="CACRSQ010000002">
    <property type="protein sequence ID" value="VYS72999.1"/>
    <property type="molecule type" value="Genomic_DNA"/>
</dbReference>
<feature type="compositionally biased region" description="Basic and acidic residues" evidence="1">
    <location>
        <begin position="511"/>
        <end position="530"/>
    </location>
</feature>
<protein>
    <submittedName>
        <fullName evidence="4">Uncharacterized protein</fullName>
    </submittedName>
</protein>
<accession>A0A6N2QYA5</accession>
<evidence type="ECO:0000256" key="2">
    <source>
        <dbReference type="SAM" id="Phobius"/>
    </source>
</evidence>
<sequence>MKKNYKKMICLFLGVIILTMAQPVFCSAWGPPKTEDEEKFLEWYEKHKNDQNAVYTLTGDLKLTKGTKEDPIRFDGRGKVRIDCGNHGIIVNSRVIIDNPELTISGNYMFVLMENSIDSHLILKRGTVLDESDDACAVQVIRGTLQTSSDPSDRFTIQMKGKDITGIYHGTDEPLVLRQINVTAKGKGRVEGVKNNRNQTLSLTDCNIKVSGDQEACGVSNLGRTEVNRCRITASVSDASGTAVSVAGSEISSRDSKIVPEITGMKNTVYSIYDVDSFTPVIGRTGTDLKSLLPQNASVYVENAETEEKSIISMPVIWDASGADTSKEGITLVKGRLLTKDLFGIYINSSGISPETAVIAVPPEGMFLNSYRILSKEEGRIRGMLELPYPAGADSMILQYSADQKNWRTYEEKNGSTNIIRGQDFPKPFGVFSFVFDIPVNTKTFYMRTKVHGSSIFSGTSAVWKIDVDHGAPESSVSGESGGDRGGQTVEQEESTQKDQRSEGKPGYSEKSVRYKDKNSFSDQKSEKSQNVKKNGSSQRQEKKKEKVQGKKTAPEVQDNEKQTPKTSGWGRNAKSYDKGDLVFAAIGILLIFGAALLLGRKFFRKKNLS</sequence>
<evidence type="ECO:0000313" key="4">
    <source>
        <dbReference type="EMBL" id="VYS72999.1"/>
    </source>
</evidence>
<evidence type="ECO:0000256" key="3">
    <source>
        <dbReference type="SAM" id="SignalP"/>
    </source>
</evidence>
<keyword evidence="2" id="KW-0472">Membrane</keyword>
<feature type="signal peptide" evidence="3">
    <location>
        <begin position="1"/>
        <end position="21"/>
    </location>
</feature>
<keyword evidence="2" id="KW-1133">Transmembrane helix</keyword>
<feature type="transmembrane region" description="Helical" evidence="2">
    <location>
        <begin position="582"/>
        <end position="600"/>
    </location>
</feature>
<keyword evidence="3" id="KW-0732">Signal</keyword>
<keyword evidence="2" id="KW-0812">Transmembrane</keyword>
<evidence type="ECO:0000256" key="1">
    <source>
        <dbReference type="SAM" id="MobiDB-lite"/>
    </source>
</evidence>
<gene>
    <name evidence="4" type="ORF">ACLFYP115_00108</name>
</gene>
<feature type="chain" id="PRO_5039302376" evidence="3">
    <location>
        <begin position="22"/>
        <end position="610"/>
    </location>
</feature>